<accession>A0AAD8PA58</accession>
<keyword evidence="1" id="KW-0378">Hydrolase</keyword>
<dbReference type="InterPro" id="IPR000326">
    <property type="entry name" value="PAP2/HPO"/>
</dbReference>
<gene>
    <name evidence="4" type="ORF">QVD17_04973</name>
</gene>
<keyword evidence="2" id="KW-0812">Transmembrane</keyword>
<protein>
    <recommendedName>
        <fullName evidence="3">Phosphatidic acid phosphatase type 2/haloperoxidase domain-containing protein</fullName>
    </recommendedName>
</protein>
<dbReference type="PANTHER" id="PTHR11247">
    <property type="entry name" value="PALMITOYL-PROTEIN THIOESTERASE/DOLICHYLDIPHOSPHATASE 1"/>
    <property type="match status" value="1"/>
</dbReference>
<dbReference type="GO" id="GO:0006487">
    <property type="term" value="P:protein N-linked glycosylation"/>
    <property type="evidence" value="ECO:0007669"/>
    <property type="project" value="TreeGrafter"/>
</dbReference>
<keyword evidence="5" id="KW-1185">Reference proteome</keyword>
<feature type="transmembrane region" description="Helical" evidence="2">
    <location>
        <begin position="122"/>
        <end position="140"/>
    </location>
</feature>
<feature type="transmembrane region" description="Helical" evidence="2">
    <location>
        <begin position="217"/>
        <end position="236"/>
    </location>
</feature>
<comment type="caution">
    <text evidence="4">The sequence shown here is derived from an EMBL/GenBank/DDBJ whole genome shotgun (WGS) entry which is preliminary data.</text>
</comment>
<evidence type="ECO:0000256" key="2">
    <source>
        <dbReference type="SAM" id="Phobius"/>
    </source>
</evidence>
<dbReference type="GO" id="GO:0005789">
    <property type="term" value="C:endoplasmic reticulum membrane"/>
    <property type="evidence" value="ECO:0007669"/>
    <property type="project" value="TreeGrafter"/>
</dbReference>
<dbReference type="GO" id="GO:0008610">
    <property type="term" value="P:lipid biosynthetic process"/>
    <property type="evidence" value="ECO:0007669"/>
    <property type="project" value="TreeGrafter"/>
</dbReference>
<sequence length="276" mass="31081">MIKTASTTFNHHHNFITSFCKTRFCTFKGSSVVFRKSVRFKETIAAVSMDTRFIRNGHVEEHTTLQQDAILINNDYDVSVITHHQITSQPTTYRLHTAVNRLSKWFVAVTFGGFIILRRDDLALWAATGSVSNFILSITLKRILKQERPVSQVMSSGPGMPSSHAQTIFFTLVFVVMSMIERMGLNGTTTSLGILLVMLGSYFSWLRILLGYHTTSQVIAGMFVGSNFAVLWFWAWEAVVSKAYNSNLLVQILLSVGGVCYLFGFISYVLLHLTKD</sequence>
<feature type="transmembrane region" description="Helical" evidence="2">
    <location>
        <begin position="98"/>
        <end position="116"/>
    </location>
</feature>
<dbReference type="PANTHER" id="PTHR11247:SF40">
    <property type="entry name" value="LIPID PHOSPHATE PHOSPHATASE EPSILON 1, CHLOROPLASTIC"/>
    <property type="match status" value="1"/>
</dbReference>
<dbReference type="SMART" id="SM00014">
    <property type="entry name" value="acidPPc"/>
    <property type="match status" value="1"/>
</dbReference>
<reference evidence="4" key="1">
    <citation type="journal article" date="2023" name="bioRxiv">
        <title>Improved chromosome-level genome assembly for marigold (Tagetes erecta).</title>
        <authorList>
            <person name="Jiang F."/>
            <person name="Yuan L."/>
            <person name="Wang S."/>
            <person name="Wang H."/>
            <person name="Xu D."/>
            <person name="Wang A."/>
            <person name="Fan W."/>
        </authorList>
    </citation>
    <scope>NUCLEOTIDE SEQUENCE</scope>
    <source>
        <strain evidence="4">WSJ</strain>
        <tissue evidence="4">Leaf</tissue>
    </source>
</reference>
<dbReference type="Proteomes" id="UP001229421">
    <property type="component" value="Unassembled WGS sequence"/>
</dbReference>
<dbReference type="EMBL" id="JAUHHV010000001">
    <property type="protein sequence ID" value="KAK1439158.1"/>
    <property type="molecule type" value="Genomic_DNA"/>
</dbReference>
<feature type="domain" description="Phosphatidic acid phosphatase type 2/haloperoxidase" evidence="3">
    <location>
        <begin position="122"/>
        <end position="233"/>
    </location>
</feature>
<evidence type="ECO:0000313" key="4">
    <source>
        <dbReference type="EMBL" id="KAK1439158.1"/>
    </source>
</evidence>
<keyword evidence="2" id="KW-1133">Transmembrane helix</keyword>
<evidence type="ECO:0000259" key="3">
    <source>
        <dbReference type="SMART" id="SM00014"/>
    </source>
</evidence>
<dbReference type="AlphaFoldDB" id="A0AAD8PA58"/>
<dbReference type="GO" id="GO:0047874">
    <property type="term" value="F:dolichyldiphosphatase activity"/>
    <property type="evidence" value="ECO:0007669"/>
    <property type="project" value="TreeGrafter"/>
</dbReference>
<feature type="transmembrane region" description="Helical" evidence="2">
    <location>
        <begin position="248"/>
        <end position="271"/>
    </location>
</feature>
<proteinExistence type="predicted"/>
<dbReference type="Pfam" id="PF01569">
    <property type="entry name" value="PAP2"/>
    <property type="match status" value="1"/>
</dbReference>
<evidence type="ECO:0000313" key="5">
    <source>
        <dbReference type="Proteomes" id="UP001229421"/>
    </source>
</evidence>
<keyword evidence="2" id="KW-0472">Membrane</keyword>
<name>A0AAD8PA58_TARER</name>
<dbReference type="InterPro" id="IPR036938">
    <property type="entry name" value="PAP2/HPO_sf"/>
</dbReference>
<organism evidence="4 5">
    <name type="scientific">Tagetes erecta</name>
    <name type="common">African marigold</name>
    <dbReference type="NCBI Taxonomy" id="13708"/>
    <lineage>
        <taxon>Eukaryota</taxon>
        <taxon>Viridiplantae</taxon>
        <taxon>Streptophyta</taxon>
        <taxon>Embryophyta</taxon>
        <taxon>Tracheophyta</taxon>
        <taxon>Spermatophyta</taxon>
        <taxon>Magnoliopsida</taxon>
        <taxon>eudicotyledons</taxon>
        <taxon>Gunneridae</taxon>
        <taxon>Pentapetalae</taxon>
        <taxon>asterids</taxon>
        <taxon>campanulids</taxon>
        <taxon>Asterales</taxon>
        <taxon>Asteraceae</taxon>
        <taxon>Asteroideae</taxon>
        <taxon>Heliantheae alliance</taxon>
        <taxon>Tageteae</taxon>
        <taxon>Tagetes</taxon>
    </lineage>
</organism>
<feature type="transmembrane region" description="Helical" evidence="2">
    <location>
        <begin position="161"/>
        <end position="180"/>
    </location>
</feature>
<dbReference type="SUPFAM" id="SSF48317">
    <property type="entry name" value="Acid phosphatase/Vanadium-dependent haloperoxidase"/>
    <property type="match status" value="1"/>
</dbReference>
<evidence type="ECO:0000256" key="1">
    <source>
        <dbReference type="ARBA" id="ARBA00022801"/>
    </source>
</evidence>
<dbReference type="Gene3D" id="1.20.144.10">
    <property type="entry name" value="Phosphatidic acid phosphatase type 2/haloperoxidase"/>
    <property type="match status" value="1"/>
</dbReference>
<feature type="transmembrane region" description="Helical" evidence="2">
    <location>
        <begin position="192"/>
        <end position="210"/>
    </location>
</feature>